<dbReference type="InterPro" id="IPR011993">
    <property type="entry name" value="PH-like_dom_sf"/>
</dbReference>
<reference evidence="4 5" key="1">
    <citation type="submission" date="2023-03" db="EMBL/GenBank/DDBJ databases">
        <title>Genome sequence of Lichtheimia ornata CBS 291.66.</title>
        <authorList>
            <person name="Mohabir J.T."/>
            <person name="Shea T.P."/>
            <person name="Kurbessoian T."/>
            <person name="Berby B."/>
            <person name="Fontaine J."/>
            <person name="Livny J."/>
            <person name="Gnirke A."/>
            <person name="Stajich J.E."/>
            <person name="Cuomo C.A."/>
        </authorList>
    </citation>
    <scope>NUCLEOTIDE SEQUENCE [LARGE SCALE GENOMIC DNA]</scope>
    <source>
        <strain evidence="4">CBS 291.66</strain>
    </source>
</reference>
<feature type="compositionally biased region" description="Basic and acidic residues" evidence="2">
    <location>
        <begin position="706"/>
        <end position="718"/>
    </location>
</feature>
<dbReference type="SMART" id="SM00233">
    <property type="entry name" value="PH"/>
    <property type="match status" value="1"/>
</dbReference>
<feature type="compositionally biased region" description="Basic and acidic residues" evidence="2">
    <location>
        <begin position="394"/>
        <end position="410"/>
    </location>
</feature>
<organism evidence="4 5">
    <name type="scientific">Lichtheimia ornata</name>
    <dbReference type="NCBI Taxonomy" id="688661"/>
    <lineage>
        <taxon>Eukaryota</taxon>
        <taxon>Fungi</taxon>
        <taxon>Fungi incertae sedis</taxon>
        <taxon>Mucoromycota</taxon>
        <taxon>Mucoromycotina</taxon>
        <taxon>Mucoromycetes</taxon>
        <taxon>Mucorales</taxon>
        <taxon>Lichtheimiaceae</taxon>
        <taxon>Lichtheimia</taxon>
    </lineage>
</organism>
<feature type="compositionally biased region" description="Polar residues" evidence="2">
    <location>
        <begin position="993"/>
        <end position="1002"/>
    </location>
</feature>
<dbReference type="Pfam" id="PF00169">
    <property type="entry name" value="PH"/>
    <property type="match status" value="1"/>
</dbReference>
<feature type="compositionally biased region" description="Basic and acidic residues" evidence="2">
    <location>
        <begin position="1051"/>
        <end position="1066"/>
    </location>
</feature>
<evidence type="ECO:0000259" key="3">
    <source>
        <dbReference type="PROSITE" id="PS50003"/>
    </source>
</evidence>
<evidence type="ECO:0000256" key="1">
    <source>
        <dbReference type="SAM" id="Coils"/>
    </source>
</evidence>
<dbReference type="GeneID" id="83218801"/>
<feature type="compositionally biased region" description="Polar residues" evidence="2">
    <location>
        <begin position="1011"/>
        <end position="1022"/>
    </location>
</feature>
<dbReference type="RefSeq" id="XP_058337852.1">
    <property type="nucleotide sequence ID" value="XM_058491368.1"/>
</dbReference>
<comment type="caution">
    <text evidence="4">The sequence shown here is derived from an EMBL/GenBank/DDBJ whole genome shotgun (WGS) entry which is preliminary data.</text>
</comment>
<dbReference type="AlphaFoldDB" id="A0AAD7USX9"/>
<dbReference type="SUPFAM" id="SSF50729">
    <property type="entry name" value="PH domain-like"/>
    <property type="match status" value="1"/>
</dbReference>
<feature type="domain" description="PH" evidence="3">
    <location>
        <begin position="169"/>
        <end position="272"/>
    </location>
</feature>
<feature type="coiled-coil region" evidence="1">
    <location>
        <begin position="875"/>
        <end position="944"/>
    </location>
</feature>
<dbReference type="Gene3D" id="2.30.29.30">
    <property type="entry name" value="Pleckstrin-homology domain (PH domain)/Phosphotyrosine-binding domain (PTB)"/>
    <property type="match status" value="1"/>
</dbReference>
<evidence type="ECO:0000313" key="5">
    <source>
        <dbReference type="Proteomes" id="UP001234581"/>
    </source>
</evidence>
<feature type="region of interest" description="Disordered" evidence="2">
    <location>
        <begin position="385"/>
        <end position="437"/>
    </location>
</feature>
<feature type="region of interest" description="Disordered" evidence="2">
    <location>
        <begin position="696"/>
        <end position="725"/>
    </location>
</feature>
<feature type="coiled-coil region" evidence="1">
    <location>
        <begin position="773"/>
        <end position="800"/>
    </location>
</feature>
<evidence type="ECO:0000256" key="2">
    <source>
        <dbReference type="SAM" id="MobiDB-lite"/>
    </source>
</evidence>
<gene>
    <name evidence="4" type="ORF">O0I10_011400</name>
</gene>
<dbReference type="Proteomes" id="UP001234581">
    <property type="component" value="Unassembled WGS sequence"/>
</dbReference>
<feature type="region of interest" description="Disordered" evidence="2">
    <location>
        <begin position="1"/>
        <end position="163"/>
    </location>
</feature>
<dbReference type="EMBL" id="JARTCD010000089">
    <property type="protein sequence ID" value="KAJ8652938.1"/>
    <property type="molecule type" value="Genomic_DNA"/>
</dbReference>
<dbReference type="PROSITE" id="PS50003">
    <property type="entry name" value="PH_DOMAIN"/>
    <property type="match status" value="1"/>
</dbReference>
<dbReference type="CDD" id="cd00821">
    <property type="entry name" value="PH"/>
    <property type="match status" value="1"/>
</dbReference>
<feature type="compositionally biased region" description="Basic and acidic residues" evidence="2">
    <location>
        <begin position="1"/>
        <end position="13"/>
    </location>
</feature>
<keyword evidence="5" id="KW-1185">Reference proteome</keyword>
<feature type="compositionally biased region" description="Polar residues" evidence="2">
    <location>
        <begin position="134"/>
        <end position="163"/>
    </location>
</feature>
<feature type="compositionally biased region" description="Polar residues" evidence="2">
    <location>
        <begin position="1037"/>
        <end position="1050"/>
    </location>
</feature>
<feature type="compositionally biased region" description="Polar residues" evidence="2">
    <location>
        <begin position="63"/>
        <end position="104"/>
    </location>
</feature>
<sequence>MYTPRSDWRRNDPNIRPSSVATSYNSSPPLTKKPSKTALEMDHSDDKMHKLARRPIPGKSVAALQQQHQYFMQRSMSPSGSVRSNASSERGVPQQQQRLSPLSNNHHHQHQQQQQQEDYLQHPQEGVEDRPVSPSATIRSEQSSLAASTGSSQQTIIRRLSTSSSQESKVAREGWIYRKNSLMQWKSVYAVAKHGNAVKPGGLYIYKDDKFSSHIHTYDMSQVVEVEPRSQEYKPGVKWEFRMLIKRDDVFFAADDLPTRKAWIDALTAIMGKVSMASHSELQSRVADADQVNRELQSRMAESDQANRELQMTVDHLQAENQELEDQITILQKEAAKMRQEHMARHKDMTADMDDLQQSMDTRCELLEREVSIWRNKSAVLEKELQEQQNQHQQETEQLKSEIQEWREKAQQQQQQSSMALENIESSSSNSSTNNSLRETITSVKYNLQALRDHMRSDNGPLVQSHIIDIKSGVNRLTDILEDSRRGWDELQTEVRECLINNNKEGSSNNNNGEQPTAVADLRREILGDDDDDDGIDNNGNSKNMSVSAKLNVMIQMVELLQLSQTKLMESYMEHADEETKGVHIDKARMESVQAMFEDIQAKLNGSTTTTTATKGGHDDDDEEEALGSKLAQWMEEIKAVNREAHDKHGAQLQELVEHNIQADQDREQTIAQLLEQMHAEQEKATDKIFAMIQQLQREQQQQSDVPKKKETYQDGSKDSISSTTAEEVHQLVEGTQDFIERTLLVLDRYNHSGVEETVRRAVKSAFNSHLGANWQENTAKENEEKLKRYEETARTYIDRSMTGMQEHMVEYLGEMYGMIEELVKMAVARLEQQIGSQHDGGAPLEHMKNGGKRLDDAAATSELVEVYRKLCGTRDVLEAEIERFHQERSELVKEIDELKSTCAEVRRELEDSKMALQSIKIEYEKVQDDMQRKQQERLACELEPLIQQISKLKQLASYGSSVSGSSDEDDSVSSPSGGYVDLGHLSHPPPQSAANNRSRPSSPLPGGNAAFTTSNRPNLQAPSGPRAFAERRGSFDASSTPIYSDTNWKTSHDSRPTIAGGRERPPSQFIGYRTRK</sequence>
<evidence type="ECO:0000313" key="4">
    <source>
        <dbReference type="EMBL" id="KAJ8652938.1"/>
    </source>
</evidence>
<proteinExistence type="predicted"/>
<name>A0AAD7USX9_9FUNG</name>
<dbReference type="InterPro" id="IPR001849">
    <property type="entry name" value="PH_domain"/>
</dbReference>
<protein>
    <recommendedName>
        <fullName evidence="3">PH domain-containing protein</fullName>
    </recommendedName>
</protein>
<feature type="compositionally biased region" description="Polar residues" evidence="2">
    <location>
        <begin position="16"/>
        <end position="29"/>
    </location>
</feature>
<feature type="region of interest" description="Disordered" evidence="2">
    <location>
        <begin position="960"/>
        <end position="1077"/>
    </location>
</feature>
<feature type="compositionally biased region" description="Low complexity" evidence="2">
    <location>
        <begin position="426"/>
        <end position="436"/>
    </location>
</feature>
<keyword evidence="1" id="KW-0175">Coiled coil</keyword>
<feature type="compositionally biased region" description="Basic and acidic residues" evidence="2">
    <location>
        <begin position="39"/>
        <end position="49"/>
    </location>
</feature>
<accession>A0AAD7USX9</accession>